<reference evidence="3 4" key="1">
    <citation type="journal article" date="2019" name="Nat. Microbiol.">
        <title>Mediterranean grassland soil C-N compound turnover is dependent on rainfall and depth, and is mediated by genomically divergent microorganisms.</title>
        <authorList>
            <person name="Diamond S."/>
            <person name="Andeer P.F."/>
            <person name="Li Z."/>
            <person name="Crits-Christoph A."/>
            <person name="Burstein D."/>
            <person name="Anantharaman K."/>
            <person name="Lane K.R."/>
            <person name="Thomas B.C."/>
            <person name="Pan C."/>
            <person name="Northen T.R."/>
            <person name="Banfield J.F."/>
        </authorList>
    </citation>
    <scope>NUCLEOTIDE SEQUENCE [LARGE SCALE GENOMIC DNA]</scope>
    <source>
        <strain evidence="3">WS_2</strain>
    </source>
</reference>
<dbReference type="Proteomes" id="UP000317716">
    <property type="component" value="Unassembled WGS sequence"/>
</dbReference>
<dbReference type="Pfam" id="PF07238">
    <property type="entry name" value="PilZ"/>
    <property type="match status" value="1"/>
</dbReference>
<sequence>MRPLSSQWLRLVEPYRNGDWFECIELLRPVLDQFPDDLGTRLLLGTLCLASDQAARALVQFEKMLPLAVGQGDLFRALGAQRQLDRLRPATAAHDKRFIAIHKWFGAVPTRRMDQTHAELTPGALLALPPAGFHRIAEEAEIENLGLEVRDLEGDAAAVRVVLYGRLRWSVMPEGEASLLEVVSSELESVALAPELHARVRIRLAPELPSACLRFSLALLREEQAKAASAPKETRASATPKSAAAHGAAPARPPEAPRLERPVLDPALEPTVAISAPFQRRRDTRVSVAFESRVAMLGLAGSRVAPFAGRLFNLSPSGVGLGFPRAELLPVRDALEGSLLTVEIQLPDGEPPVRLMSRVRWVQLKAPGVGAPVEMGYLGLEFILLNARDHARIQNALIAAAVAGQPLDPSPGAREEPGEAAA</sequence>
<gene>
    <name evidence="3" type="ORF">E6K72_03490</name>
</gene>
<dbReference type="InterPro" id="IPR009875">
    <property type="entry name" value="PilZ_domain"/>
</dbReference>
<feature type="compositionally biased region" description="Low complexity" evidence="1">
    <location>
        <begin position="236"/>
        <end position="250"/>
    </location>
</feature>
<dbReference type="EMBL" id="VBOS01000112">
    <property type="protein sequence ID" value="TMQ57687.1"/>
    <property type="molecule type" value="Genomic_DNA"/>
</dbReference>
<protein>
    <submittedName>
        <fullName evidence="3">PilZ domain-containing protein</fullName>
    </submittedName>
</protein>
<dbReference type="Gene3D" id="2.40.10.220">
    <property type="entry name" value="predicted glycosyltransferase like domains"/>
    <property type="match status" value="1"/>
</dbReference>
<feature type="domain" description="PilZ" evidence="2">
    <location>
        <begin position="279"/>
        <end position="397"/>
    </location>
</feature>
<evidence type="ECO:0000256" key="1">
    <source>
        <dbReference type="SAM" id="MobiDB-lite"/>
    </source>
</evidence>
<feature type="region of interest" description="Disordered" evidence="1">
    <location>
        <begin position="228"/>
        <end position="259"/>
    </location>
</feature>
<dbReference type="AlphaFoldDB" id="A0A538T225"/>
<organism evidence="3 4">
    <name type="scientific">Eiseniibacteriota bacterium</name>
    <dbReference type="NCBI Taxonomy" id="2212470"/>
    <lineage>
        <taxon>Bacteria</taxon>
        <taxon>Candidatus Eiseniibacteriota</taxon>
    </lineage>
</organism>
<accession>A0A538T225</accession>
<dbReference type="GO" id="GO:0035438">
    <property type="term" value="F:cyclic-di-GMP binding"/>
    <property type="evidence" value="ECO:0007669"/>
    <property type="project" value="InterPro"/>
</dbReference>
<evidence type="ECO:0000313" key="3">
    <source>
        <dbReference type="EMBL" id="TMQ57687.1"/>
    </source>
</evidence>
<evidence type="ECO:0000313" key="4">
    <source>
        <dbReference type="Proteomes" id="UP000317716"/>
    </source>
</evidence>
<evidence type="ECO:0000259" key="2">
    <source>
        <dbReference type="Pfam" id="PF07238"/>
    </source>
</evidence>
<proteinExistence type="predicted"/>
<name>A0A538T225_UNCEI</name>
<comment type="caution">
    <text evidence="3">The sequence shown here is derived from an EMBL/GenBank/DDBJ whole genome shotgun (WGS) entry which is preliminary data.</text>
</comment>